<evidence type="ECO:0000313" key="2">
    <source>
        <dbReference type="Proteomes" id="UP001163603"/>
    </source>
</evidence>
<dbReference type="EMBL" id="CM047736">
    <property type="protein sequence ID" value="KAJ0053393.1"/>
    <property type="molecule type" value="Genomic_DNA"/>
</dbReference>
<protein>
    <submittedName>
        <fullName evidence="1">Uncharacterized protein</fullName>
    </submittedName>
</protein>
<proteinExistence type="predicted"/>
<keyword evidence="2" id="KW-1185">Reference proteome</keyword>
<reference evidence="2" key="1">
    <citation type="journal article" date="2023" name="G3 (Bethesda)">
        <title>Genome assembly and association tests identify interacting loci associated with vigor, precocity, and sex in interspecific pistachio rootstocks.</title>
        <authorList>
            <person name="Palmer W."/>
            <person name="Jacygrad E."/>
            <person name="Sagayaradj S."/>
            <person name="Cavanaugh K."/>
            <person name="Han R."/>
            <person name="Bertier L."/>
            <person name="Beede B."/>
            <person name="Kafkas S."/>
            <person name="Golino D."/>
            <person name="Preece J."/>
            <person name="Michelmore R."/>
        </authorList>
    </citation>
    <scope>NUCLEOTIDE SEQUENCE [LARGE SCALE GENOMIC DNA]</scope>
</reference>
<comment type="caution">
    <text evidence="1">The sequence shown here is derived from an EMBL/GenBank/DDBJ whole genome shotgun (WGS) entry which is preliminary data.</text>
</comment>
<name>A0ACC0ZKR8_9ROSI</name>
<accession>A0ACC0ZKR8</accession>
<organism evidence="1 2">
    <name type="scientific">Pistacia integerrima</name>
    <dbReference type="NCBI Taxonomy" id="434235"/>
    <lineage>
        <taxon>Eukaryota</taxon>
        <taxon>Viridiplantae</taxon>
        <taxon>Streptophyta</taxon>
        <taxon>Embryophyta</taxon>
        <taxon>Tracheophyta</taxon>
        <taxon>Spermatophyta</taxon>
        <taxon>Magnoliopsida</taxon>
        <taxon>eudicotyledons</taxon>
        <taxon>Gunneridae</taxon>
        <taxon>Pentapetalae</taxon>
        <taxon>rosids</taxon>
        <taxon>malvids</taxon>
        <taxon>Sapindales</taxon>
        <taxon>Anacardiaceae</taxon>
        <taxon>Pistacia</taxon>
    </lineage>
</organism>
<evidence type="ECO:0000313" key="1">
    <source>
        <dbReference type="EMBL" id="KAJ0053393.1"/>
    </source>
</evidence>
<sequence>MEDALWPAGQQVACGTWGVEVEVIKVRVRMTTTSEDVIAKTEEEVAMEIEPQTGLSFPVKLDDGKQLTCLGLRKRSMLGIGIKIYGFGMYADNGKLKEVLKSKIGKAPEKPTEEMYQVAIDSDVEMTVRLVIVFFKVTMGMVRKNFDEGLGASIKKLDGGKKNDELATKVMGQASDDLKLSSGSVIEISRLPGHILETKVKGELISRVESELLCRAYINMYLGDDPLDKEAKEKFGTSMLSLRSWN</sequence>
<dbReference type="Proteomes" id="UP001163603">
    <property type="component" value="Chromosome 1"/>
</dbReference>
<gene>
    <name evidence="1" type="ORF">Pint_02824</name>
</gene>